<comment type="caution">
    <text evidence="2">The sequence shown here is derived from an EMBL/GenBank/DDBJ whole genome shotgun (WGS) entry which is preliminary data.</text>
</comment>
<accession>A0AAP0GBC1</accession>
<reference evidence="2 3" key="1">
    <citation type="journal article" date="2022" name="Nat. Plants">
        <title>Genomes of leafy and leafless Platanthera orchids illuminate the evolution of mycoheterotrophy.</title>
        <authorList>
            <person name="Li M.H."/>
            <person name="Liu K.W."/>
            <person name="Li Z."/>
            <person name="Lu H.C."/>
            <person name="Ye Q.L."/>
            <person name="Zhang D."/>
            <person name="Wang J.Y."/>
            <person name="Li Y.F."/>
            <person name="Zhong Z.M."/>
            <person name="Liu X."/>
            <person name="Yu X."/>
            <person name="Liu D.K."/>
            <person name="Tu X.D."/>
            <person name="Liu B."/>
            <person name="Hao Y."/>
            <person name="Liao X.Y."/>
            <person name="Jiang Y.T."/>
            <person name="Sun W.H."/>
            <person name="Chen J."/>
            <person name="Chen Y.Q."/>
            <person name="Ai Y."/>
            <person name="Zhai J.W."/>
            <person name="Wu S.S."/>
            <person name="Zhou Z."/>
            <person name="Hsiao Y.Y."/>
            <person name="Wu W.L."/>
            <person name="Chen Y.Y."/>
            <person name="Lin Y.F."/>
            <person name="Hsu J.L."/>
            <person name="Li C.Y."/>
            <person name="Wang Z.W."/>
            <person name="Zhao X."/>
            <person name="Zhong W.Y."/>
            <person name="Ma X.K."/>
            <person name="Ma L."/>
            <person name="Huang J."/>
            <person name="Chen G.Z."/>
            <person name="Huang M.Z."/>
            <person name="Huang L."/>
            <person name="Peng D.H."/>
            <person name="Luo Y.B."/>
            <person name="Zou S.Q."/>
            <person name="Chen S.P."/>
            <person name="Lan S."/>
            <person name="Tsai W.C."/>
            <person name="Van de Peer Y."/>
            <person name="Liu Z.J."/>
        </authorList>
    </citation>
    <scope>NUCLEOTIDE SEQUENCE [LARGE SCALE GENOMIC DNA]</scope>
    <source>
        <strain evidence="2">Lor287</strain>
    </source>
</reference>
<dbReference type="EMBL" id="JBBWWQ010000004">
    <property type="protein sequence ID" value="KAK8949292.1"/>
    <property type="molecule type" value="Genomic_DNA"/>
</dbReference>
<organism evidence="2 3">
    <name type="scientific">Platanthera zijinensis</name>
    <dbReference type="NCBI Taxonomy" id="2320716"/>
    <lineage>
        <taxon>Eukaryota</taxon>
        <taxon>Viridiplantae</taxon>
        <taxon>Streptophyta</taxon>
        <taxon>Embryophyta</taxon>
        <taxon>Tracheophyta</taxon>
        <taxon>Spermatophyta</taxon>
        <taxon>Magnoliopsida</taxon>
        <taxon>Liliopsida</taxon>
        <taxon>Asparagales</taxon>
        <taxon>Orchidaceae</taxon>
        <taxon>Orchidoideae</taxon>
        <taxon>Orchideae</taxon>
        <taxon>Orchidinae</taxon>
        <taxon>Platanthera</taxon>
    </lineage>
</organism>
<name>A0AAP0GBC1_9ASPA</name>
<sequence>MIWRIKSGATWMEAGGSDGEAPTADWSGVSPWMKKVLKQAVSEADEEEGVEEQTFFLSTQGGLL</sequence>
<dbReference type="Proteomes" id="UP001418222">
    <property type="component" value="Unassembled WGS sequence"/>
</dbReference>
<evidence type="ECO:0000313" key="3">
    <source>
        <dbReference type="Proteomes" id="UP001418222"/>
    </source>
</evidence>
<evidence type="ECO:0000313" key="2">
    <source>
        <dbReference type="EMBL" id="KAK8949292.1"/>
    </source>
</evidence>
<protein>
    <submittedName>
        <fullName evidence="2">Uncharacterized protein</fullName>
    </submittedName>
</protein>
<gene>
    <name evidence="2" type="ORF">KSP39_PZI005895</name>
</gene>
<evidence type="ECO:0000256" key="1">
    <source>
        <dbReference type="SAM" id="MobiDB-lite"/>
    </source>
</evidence>
<proteinExistence type="predicted"/>
<keyword evidence="3" id="KW-1185">Reference proteome</keyword>
<dbReference type="AlphaFoldDB" id="A0AAP0GBC1"/>
<feature type="region of interest" description="Disordered" evidence="1">
    <location>
        <begin position="1"/>
        <end position="26"/>
    </location>
</feature>